<evidence type="ECO:0000256" key="3">
    <source>
        <dbReference type="PROSITE-ProRule" id="PRU00473"/>
    </source>
</evidence>
<feature type="domain" description="OmpA-like" evidence="6">
    <location>
        <begin position="348"/>
        <end position="465"/>
    </location>
</feature>
<dbReference type="Gene3D" id="3.30.1330.60">
    <property type="entry name" value="OmpA-like domain"/>
    <property type="match status" value="1"/>
</dbReference>
<dbReference type="Pfam" id="PF04972">
    <property type="entry name" value="BON"/>
    <property type="match status" value="1"/>
</dbReference>
<evidence type="ECO:0000256" key="1">
    <source>
        <dbReference type="ARBA" id="ARBA00004442"/>
    </source>
</evidence>
<dbReference type="Gene3D" id="3.40.1520.20">
    <property type="match status" value="2"/>
</dbReference>
<dbReference type="InterPro" id="IPR050330">
    <property type="entry name" value="Bact_OuterMem_StrucFunc"/>
</dbReference>
<keyword evidence="8" id="KW-1185">Reference proteome</keyword>
<organism evidence="7 8">
    <name type="scientific">Thiohalocapsa halophila</name>
    <dbReference type="NCBI Taxonomy" id="69359"/>
    <lineage>
        <taxon>Bacteria</taxon>
        <taxon>Pseudomonadati</taxon>
        <taxon>Pseudomonadota</taxon>
        <taxon>Gammaproteobacteria</taxon>
        <taxon>Chromatiales</taxon>
        <taxon>Chromatiaceae</taxon>
        <taxon>Thiohalocapsa</taxon>
    </lineage>
</organism>
<dbReference type="InterPro" id="IPR007055">
    <property type="entry name" value="BON_dom"/>
</dbReference>
<dbReference type="SUPFAM" id="SSF103088">
    <property type="entry name" value="OmpA-like"/>
    <property type="match status" value="1"/>
</dbReference>
<dbReference type="PANTHER" id="PTHR30329">
    <property type="entry name" value="STATOR ELEMENT OF FLAGELLAR MOTOR COMPLEX"/>
    <property type="match status" value="1"/>
</dbReference>
<dbReference type="CDD" id="cd07185">
    <property type="entry name" value="OmpA_C-like"/>
    <property type="match status" value="1"/>
</dbReference>
<dbReference type="InterPro" id="IPR006664">
    <property type="entry name" value="OMP_bac"/>
</dbReference>
<evidence type="ECO:0000256" key="2">
    <source>
        <dbReference type="ARBA" id="ARBA00023136"/>
    </source>
</evidence>
<dbReference type="PANTHER" id="PTHR30329:SF20">
    <property type="entry name" value="EXPORTED PROTEIN"/>
    <property type="match status" value="1"/>
</dbReference>
<keyword evidence="2 3" id="KW-0472">Membrane</keyword>
<sequence length="465" mass="49042">MPMPMRALALSSAGLLLLAVLYALALPRLAERIPETLRETAEVRLETAGLTWIQVRADGRDLLLHGPAPSPAEQRRAVELAAGVPGVRRVVDEIQLRAVSPYRLSMTRQDDAIAVSGYMPDQASLDALAGQVQARGGAGALDLEVAAGHPPGWTALVSALIEPITALDQASAELADGALSIAGVTTSVDTRDRVLAALSELKAEGVTVDAEITATVSPYTMTLTKADGTLAVRGFVPDGASSRRLTQHLTRRPAGPEATTAGTTEVALREATGAPDGWLKLVQVLVDALPRFDHAEAQLSDRRLRLAGSLPTTAERDQLVEALRTFEAQGYALDLDLSAADAAALRCQARLDELLLTPILFAPGQARIGADSDALLEALAQAVMACPDARIRIAGHTDDRGRPEANLRLSRERAQAVAARLIAAGVEPARITAVGYGDERPVADNATAAGRAKNRRIEFDVEANP</sequence>
<dbReference type="InterPro" id="IPR006665">
    <property type="entry name" value="OmpA-like"/>
</dbReference>
<evidence type="ECO:0000313" key="7">
    <source>
        <dbReference type="EMBL" id="MBK1632763.1"/>
    </source>
</evidence>
<comment type="subcellular location">
    <subcellularLocation>
        <location evidence="1">Cell outer membrane</location>
    </subcellularLocation>
</comment>
<feature type="domain" description="BON" evidence="5">
    <location>
        <begin position="29"/>
        <end position="98"/>
    </location>
</feature>
<protein>
    <recommendedName>
        <fullName evidence="9">OmpA family protein</fullName>
    </recommendedName>
</protein>
<proteinExistence type="predicted"/>
<name>A0ABS1CLF6_9GAMM</name>
<dbReference type="Pfam" id="PF00691">
    <property type="entry name" value="OmpA"/>
    <property type="match status" value="1"/>
</dbReference>
<evidence type="ECO:0000259" key="6">
    <source>
        <dbReference type="PROSITE" id="PS51123"/>
    </source>
</evidence>
<feature type="region of interest" description="Disordered" evidence="4">
    <location>
        <begin position="242"/>
        <end position="262"/>
    </location>
</feature>
<evidence type="ECO:0000256" key="4">
    <source>
        <dbReference type="SAM" id="MobiDB-lite"/>
    </source>
</evidence>
<feature type="compositionally biased region" description="Low complexity" evidence="4">
    <location>
        <begin position="253"/>
        <end position="262"/>
    </location>
</feature>
<evidence type="ECO:0000259" key="5">
    <source>
        <dbReference type="PROSITE" id="PS50914"/>
    </source>
</evidence>
<evidence type="ECO:0008006" key="9">
    <source>
        <dbReference type="Google" id="ProtNLM"/>
    </source>
</evidence>
<evidence type="ECO:0000313" key="8">
    <source>
        <dbReference type="Proteomes" id="UP000748752"/>
    </source>
</evidence>
<dbReference type="InterPro" id="IPR036737">
    <property type="entry name" value="OmpA-like_sf"/>
</dbReference>
<dbReference type="PROSITE" id="PS50914">
    <property type="entry name" value="BON"/>
    <property type="match status" value="1"/>
</dbReference>
<reference evidence="7 8" key="1">
    <citation type="journal article" date="2020" name="Microorganisms">
        <title>Osmotic Adaptation and Compatible Solute Biosynthesis of Phototrophic Bacteria as Revealed from Genome Analyses.</title>
        <authorList>
            <person name="Imhoff J.F."/>
            <person name="Rahn T."/>
            <person name="Kunzel S."/>
            <person name="Keller A."/>
            <person name="Neulinger S.C."/>
        </authorList>
    </citation>
    <scope>NUCLEOTIDE SEQUENCE [LARGE SCALE GENOMIC DNA]</scope>
    <source>
        <strain evidence="7 8">DSM 6210</strain>
    </source>
</reference>
<accession>A0ABS1CLF6</accession>
<dbReference type="PROSITE" id="PS51123">
    <property type="entry name" value="OMPA_2"/>
    <property type="match status" value="1"/>
</dbReference>
<comment type="caution">
    <text evidence="7">The sequence shown here is derived from an EMBL/GenBank/DDBJ whole genome shotgun (WGS) entry which is preliminary data.</text>
</comment>
<gene>
    <name evidence="7" type="ORF">CKO31_18830</name>
</gene>
<dbReference type="PRINTS" id="PR01021">
    <property type="entry name" value="OMPADOMAIN"/>
</dbReference>
<dbReference type="Proteomes" id="UP000748752">
    <property type="component" value="Unassembled WGS sequence"/>
</dbReference>
<dbReference type="EMBL" id="NRRV01000057">
    <property type="protein sequence ID" value="MBK1632763.1"/>
    <property type="molecule type" value="Genomic_DNA"/>
</dbReference>